<dbReference type="GO" id="GO:0070979">
    <property type="term" value="P:protein K11-linked ubiquitination"/>
    <property type="evidence" value="ECO:0007669"/>
    <property type="project" value="TreeGrafter"/>
</dbReference>
<feature type="region of interest" description="Disordered" evidence="6">
    <location>
        <begin position="808"/>
        <end position="834"/>
    </location>
</feature>
<dbReference type="EMBL" id="JAAAJB010000661">
    <property type="protein sequence ID" value="KAG0252469.1"/>
    <property type="molecule type" value="Genomic_DNA"/>
</dbReference>
<proteinExistence type="predicted"/>
<evidence type="ECO:0000259" key="7">
    <source>
        <dbReference type="Pfam" id="PF12896"/>
    </source>
</evidence>
<feature type="domain" description="Anaphase-promoting complex subunit 4 long" evidence="7">
    <location>
        <begin position="225"/>
        <end position="423"/>
    </location>
</feature>
<dbReference type="AlphaFoldDB" id="A0A9P6TZB3"/>
<feature type="compositionally biased region" description="Basic and acidic residues" evidence="6">
    <location>
        <begin position="846"/>
        <end position="855"/>
    </location>
</feature>
<evidence type="ECO:0000313" key="9">
    <source>
        <dbReference type="Proteomes" id="UP000807716"/>
    </source>
</evidence>
<keyword evidence="4" id="KW-0833">Ubl conjugation pathway</keyword>
<dbReference type="InterPro" id="IPR024789">
    <property type="entry name" value="APC4"/>
</dbReference>
<protein>
    <recommendedName>
        <fullName evidence="1">Anaphase-promoting complex subunit 4</fullName>
    </recommendedName>
</protein>
<dbReference type="GO" id="GO:0034399">
    <property type="term" value="C:nuclear periphery"/>
    <property type="evidence" value="ECO:0007669"/>
    <property type="project" value="TreeGrafter"/>
</dbReference>
<keyword evidence="2" id="KW-0132">Cell division</keyword>
<dbReference type="GO" id="GO:0051301">
    <property type="term" value="P:cell division"/>
    <property type="evidence" value="ECO:0007669"/>
    <property type="project" value="UniProtKB-KW"/>
</dbReference>
<feature type="region of interest" description="Disordered" evidence="6">
    <location>
        <begin position="905"/>
        <end position="926"/>
    </location>
</feature>
<organism evidence="8 9">
    <name type="scientific">Actinomortierella ambigua</name>
    <dbReference type="NCBI Taxonomy" id="1343610"/>
    <lineage>
        <taxon>Eukaryota</taxon>
        <taxon>Fungi</taxon>
        <taxon>Fungi incertae sedis</taxon>
        <taxon>Mucoromycota</taxon>
        <taxon>Mortierellomycotina</taxon>
        <taxon>Mortierellomycetes</taxon>
        <taxon>Mortierellales</taxon>
        <taxon>Mortierellaceae</taxon>
        <taxon>Actinomortierella</taxon>
    </lineage>
</organism>
<keyword evidence="3" id="KW-0498">Mitosis</keyword>
<feature type="compositionally biased region" description="Low complexity" evidence="6">
    <location>
        <begin position="592"/>
        <end position="606"/>
    </location>
</feature>
<dbReference type="PANTHER" id="PTHR13260">
    <property type="entry name" value="ANAPHASE PROMOTING COMPLEX SUBUNIT 4 APC4"/>
    <property type="match status" value="1"/>
</dbReference>
<feature type="region of interest" description="Disordered" evidence="6">
    <location>
        <begin position="501"/>
        <end position="624"/>
    </location>
</feature>
<accession>A0A9P6TZB3</accession>
<evidence type="ECO:0000256" key="5">
    <source>
        <dbReference type="ARBA" id="ARBA00023306"/>
    </source>
</evidence>
<keyword evidence="9" id="KW-1185">Reference proteome</keyword>
<evidence type="ECO:0000256" key="2">
    <source>
        <dbReference type="ARBA" id="ARBA00022618"/>
    </source>
</evidence>
<dbReference type="PANTHER" id="PTHR13260:SF0">
    <property type="entry name" value="ANAPHASE-PROMOTING COMPLEX SUBUNIT 4"/>
    <property type="match status" value="1"/>
</dbReference>
<dbReference type="InterPro" id="IPR024790">
    <property type="entry name" value="APC4_long_dom"/>
</dbReference>
<dbReference type="OrthoDB" id="2110451at2759"/>
<evidence type="ECO:0000256" key="6">
    <source>
        <dbReference type="SAM" id="MobiDB-lite"/>
    </source>
</evidence>
<dbReference type="Pfam" id="PF12896">
    <property type="entry name" value="ANAPC4"/>
    <property type="match status" value="1"/>
</dbReference>
<feature type="compositionally biased region" description="Low complexity" evidence="6">
    <location>
        <begin position="765"/>
        <end position="777"/>
    </location>
</feature>
<dbReference type="Proteomes" id="UP000807716">
    <property type="component" value="Unassembled WGS sequence"/>
</dbReference>
<dbReference type="GO" id="GO:0031145">
    <property type="term" value="P:anaphase-promoting complex-dependent catabolic process"/>
    <property type="evidence" value="ECO:0007669"/>
    <property type="project" value="InterPro"/>
</dbReference>
<gene>
    <name evidence="8" type="primary">APC4</name>
    <name evidence="8" type="ORF">DFQ27_008066</name>
</gene>
<evidence type="ECO:0000256" key="1">
    <source>
        <dbReference type="ARBA" id="ARBA00016067"/>
    </source>
</evidence>
<feature type="compositionally biased region" description="Polar residues" evidence="6">
    <location>
        <begin position="778"/>
        <end position="791"/>
    </location>
</feature>
<name>A0A9P6TZB3_9FUNG</name>
<feature type="compositionally biased region" description="Low complexity" evidence="6">
    <location>
        <begin position="961"/>
        <end position="977"/>
    </location>
</feature>
<feature type="region of interest" description="Disordered" evidence="6">
    <location>
        <begin position="466"/>
        <end position="488"/>
    </location>
</feature>
<sequence length="1124" mass="121464">MAEALGSATTQQSKAIAVGLNTGFVLIHDYRDGSILHSVPSDPASGTMQRITCLNWEDLYFGQPSHASLFGSQAQGESILKFMPLLSQIPITTQQQQQMLRARLMNRHRSPKEEDSATKALARASATIEPLDEESGEVMNVLVSGDDHGNLRLGIFGAFDLPVISLTGLVGTIAPFFTDKTMKVVHANVLYDLSEMTALCVCGDNFATEDSLADQTQSPGKLVQLTVNLGLFHQYRKEVRSISLKKRPVLHLLNYLEGSLAAMESEYKRVQRYSEECIETIEQNLSDNGVTSTPALEFTRLLLSGVPSPSIDQYIQRELCHEGILQWDRGARLAFGTVLKVAFENLIPACERLLVHLTDILGFSQWKERFSALSIKEQDVYNCIKAVGDFMGILEDLFRCVKEQQAQFLEFKNWLDQVLDMMQNASRSGDDVTPEEQKRFPPVNTLKVAEYINSGLISDPVQKFFQRNEDDSPPHDKNSRPDNAQLAPQYPVVYSFASGMIRPETKAPNPKYRVPDIESEDEVSTKLPQGIPARTQGTGLQRAKTMVLSKGPSPLARSATKSFLKPSSATPSSNNPFKRTLTTMPPPPTPRVPRATATPTAQDTQPSVRLGSTPIAGATPSTPSTFTLGEQLKIMTERCSSLFHVSEKAVVDSISIEQPIVIKDLDSKHLEAASKESKRSPKVATRYCDIGQEAWYYTAIYHEPTTSFPDGTVCILRKRHVAPKSASFMSHVSLPSLKGELSSGTASRKHKLDVGTQEPFKRTMSSRNSSSSGSGSSTPGLTNKRTAQSPLTPLAPGIERLSLRSTALAAPHPPSNSRSSSDEPSKTAYFSDTPDMQVLVYSLRDDGMHGSEGRPGKSTAPGSSSSSSSSSYVVRDMLFMDDHTLGLLLSSNRLQQQYVVSVPIPIDNDDNQHDLGHDDDDQAAEGRRPRFTTLDESMFQSALQGHTPLLDMILSSCVQDSSATSNSSMSSSSSSSSAPPPHSGRLGGKIVAFPLPITRSRCVTHFGGGEVGAVGVGVPQDSKGGGAGGGGGGATGLSHGAIQPHDVLSEAAPVVQGPMALASNEREHRRVLSVHGAAENIVVGGGDGSGSRVDGGGYPRAAPTSIIGRRIAVFELDGEYYHPS</sequence>
<feature type="region of interest" description="Disordered" evidence="6">
    <location>
        <begin position="846"/>
        <end position="870"/>
    </location>
</feature>
<feature type="compositionally biased region" description="Basic and acidic residues" evidence="6">
    <location>
        <begin position="466"/>
        <end position="480"/>
    </location>
</feature>
<evidence type="ECO:0000256" key="3">
    <source>
        <dbReference type="ARBA" id="ARBA00022776"/>
    </source>
</evidence>
<feature type="region of interest" description="Disordered" evidence="6">
    <location>
        <begin position="739"/>
        <end position="793"/>
    </location>
</feature>
<dbReference type="GO" id="GO:0005680">
    <property type="term" value="C:anaphase-promoting complex"/>
    <property type="evidence" value="ECO:0007669"/>
    <property type="project" value="InterPro"/>
</dbReference>
<evidence type="ECO:0000313" key="8">
    <source>
        <dbReference type="EMBL" id="KAG0252469.1"/>
    </source>
</evidence>
<keyword evidence="5" id="KW-0131">Cell cycle</keyword>
<feature type="region of interest" description="Disordered" evidence="6">
    <location>
        <begin position="961"/>
        <end position="987"/>
    </location>
</feature>
<feature type="compositionally biased region" description="Polar residues" evidence="6">
    <location>
        <begin position="559"/>
        <end position="577"/>
    </location>
</feature>
<comment type="caution">
    <text evidence="8">The sequence shown here is derived from an EMBL/GenBank/DDBJ whole genome shotgun (WGS) entry which is preliminary data.</text>
</comment>
<reference evidence="8" key="1">
    <citation type="journal article" date="2020" name="Fungal Divers.">
        <title>Resolving the Mortierellaceae phylogeny through synthesis of multi-gene phylogenetics and phylogenomics.</title>
        <authorList>
            <person name="Vandepol N."/>
            <person name="Liber J."/>
            <person name="Desiro A."/>
            <person name="Na H."/>
            <person name="Kennedy M."/>
            <person name="Barry K."/>
            <person name="Grigoriev I.V."/>
            <person name="Miller A.N."/>
            <person name="O'Donnell K."/>
            <person name="Stajich J.E."/>
            <person name="Bonito G."/>
        </authorList>
    </citation>
    <scope>NUCLEOTIDE SEQUENCE</scope>
    <source>
        <strain evidence="8">BC1065</strain>
    </source>
</reference>
<evidence type="ECO:0000256" key="4">
    <source>
        <dbReference type="ARBA" id="ARBA00022786"/>
    </source>
</evidence>